<comment type="subcellular location">
    <subcellularLocation>
        <location evidence="1 8">Cell outer membrane</location>
        <topology evidence="1 8">Multi-pass membrane protein</topology>
    </subcellularLocation>
</comment>
<dbReference type="Pfam" id="PF00593">
    <property type="entry name" value="TonB_dep_Rec_b-barrel"/>
    <property type="match status" value="1"/>
</dbReference>
<dbReference type="InterPro" id="IPR023997">
    <property type="entry name" value="TonB-dep_OMP_SusC/RagA_CS"/>
</dbReference>
<keyword evidence="5 9" id="KW-0798">TonB box</keyword>
<dbReference type="InterPro" id="IPR036942">
    <property type="entry name" value="Beta-barrel_TonB_sf"/>
</dbReference>
<evidence type="ECO:0000256" key="4">
    <source>
        <dbReference type="ARBA" id="ARBA00022692"/>
    </source>
</evidence>
<organism evidence="13 14">
    <name type="scientific">Pedobacter heparinus (strain ATCC 13125 / DSM 2366 / CIP 104194 / JCM 7457 / NBRC 12017 / NCIMB 9290 / NRRL B-14731 / HIM 762-3)</name>
    <dbReference type="NCBI Taxonomy" id="485917"/>
    <lineage>
        <taxon>Bacteria</taxon>
        <taxon>Pseudomonadati</taxon>
        <taxon>Bacteroidota</taxon>
        <taxon>Sphingobacteriia</taxon>
        <taxon>Sphingobacteriales</taxon>
        <taxon>Sphingobacteriaceae</taxon>
        <taxon>Pedobacter</taxon>
    </lineage>
</organism>
<dbReference type="EMBL" id="CP001681">
    <property type="protein sequence ID" value="ACU04846.1"/>
    <property type="molecule type" value="Genomic_DNA"/>
</dbReference>
<reference evidence="13 14" key="1">
    <citation type="journal article" date="2009" name="Stand. Genomic Sci.">
        <title>Complete genome sequence of Pedobacter heparinus type strain (HIM 762-3).</title>
        <authorList>
            <person name="Han C."/>
            <person name="Spring S."/>
            <person name="Lapidus A."/>
            <person name="Del Rio T.G."/>
            <person name="Tice H."/>
            <person name="Copeland A."/>
            <person name="Cheng J.F."/>
            <person name="Lucas S."/>
            <person name="Chen F."/>
            <person name="Nolan M."/>
            <person name="Bruce D."/>
            <person name="Goodwin L."/>
            <person name="Pitluck S."/>
            <person name="Ivanova N."/>
            <person name="Mavromatis K."/>
            <person name="Mikhailova N."/>
            <person name="Pati A."/>
            <person name="Chen A."/>
            <person name="Palaniappan K."/>
            <person name="Land M."/>
            <person name="Hauser L."/>
            <person name="Chang Y.J."/>
            <person name="Jeffries C.C."/>
            <person name="Saunders E."/>
            <person name="Chertkov O."/>
            <person name="Brettin T."/>
            <person name="Goker M."/>
            <person name="Rohde M."/>
            <person name="Bristow J."/>
            <person name="Eisen J.A."/>
            <person name="Markowitz V."/>
            <person name="Hugenholtz P."/>
            <person name="Kyrpides N.C."/>
            <person name="Klenk H.P."/>
            <person name="Detter J.C."/>
        </authorList>
    </citation>
    <scope>NUCLEOTIDE SEQUENCE [LARGE SCALE GENOMIC DNA]</scope>
    <source>
        <strain evidence="14">ATCC 13125 / DSM 2366 / CIP 104194 / JCM 7457 / NBRC 12017 / NCIMB 9290 / NRRL B-14731 / HIM 762-3</strain>
    </source>
</reference>
<keyword evidence="13" id="KW-0675">Receptor</keyword>
<dbReference type="Pfam" id="PF07715">
    <property type="entry name" value="Plug"/>
    <property type="match status" value="1"/>
</dbReference>
<dbReference type="InterPro" id="IPR012910">
    <property type="entry name" value="Plug_dom"/>
</dbReference>
<keyword evidence="4 8" id="KW-0812">Transmembrane</keyword>
<proteinExistence type="inferred from homology"/>
<sequence>MRLTTVLLMASMLQVNASGFAQKINLSKTNVPLKTIIKHLRLQSGYDFVYNNKILAHTKPLSVNFENIGFIEALDQVFGSQSLTYTLEDKIVVVRLKQPAAIVRSSDTFSSINIRGKVVDDNGKPLPGITVKVKGTNTGTITDGIGEFVINVTEKNSILIFSATGFKIKEVETAGKNSINVVMFEDISVLSQVVITGYGAQSRETLTTSISKLDDRVLENVPYANATSALQGNIAGLTVKTSSGQPGASPKVVLRGGISIANPDGANPLYSIDGVIRDNMNDINPEDIASIQVLKDAAATSIYGARGSNGVILVTTKSGKAGASKISYSYDLTSSHLIRDYEFLNARDYIYFARLGILATARKIPARVSLLSVAGSGGTGNDLTNSTLYTTQYLTAQNQHKLSEGWESMVDPVDPSKTIIFKDTDFQEALYRTGIAHNHYITASGGTDKATFNAGLGYNSTDGIAITTKFRRLSVNMNGNLQLKDNVSVFGRLLYTNTGNNAVNSESIQFGRNTLLPRTAKFIFEDGSIAPGRSEDLANPVYQLGTFVNKNAQNFTTIVLGSKWAILPGLVFEPQVSYYNIQNDARSFRKAFLAGVNLNTTRSTTGDYAKQTQTQADAVLTYNKSFKNLHNFEIKGGFSFFGKETATIGATGQGASTDVVPTLNSAAIATAVRGQEAEQVIIGYFSRVNYNYNSKYLLSFNARYDGASNLGDNYKFGFFPGVSLGWNVHKENFWTSVPAAISSLKLRSSYGVNGNINGLGLYQAQGQYSVGLQYGGLAGIQNSTIANNELKWEQSKTLDVGLDLGLLNNRISLLFDYYIRRTDNLLTSFSLPQSTGFQSVLTNLGSLQNRGFELELTASPLPVDAAFQWSVSFNAAKVKNKILKLPDNGVENNRIGGFYVYDPARQDYAWLGGLQEGGRIGDYYAYKQASIYRTDAEAAAGPVDMLVVGTDKTKYGGDVNWEDVDGNGIIDERDRVYLGNQFPTLTGGFSNYFTYKNISLSVRMDYTAGHTIVNGVRLFGIQQASGDNGLSIDVLRSWQNPGDVTDIPKYYYADQQAQRNVERGNSQFYEKGDYIALREVTLSYSLPQSVLRKIKLNNLRFNITGNNLHYFTKFKGMIPEDGGLDVGRYPVARNFIFGVNISI</sequence>
<evidence type="ECO:0000256" key="5">
    <source>
        <dbReference type="ARBA" id="ARBA00023077"/>
    </source>
</evidence>
<feature type="domain" description="TonB-dependent receptor plug" evidence="12">
    <location>
        <begin position="204"/>
        <end position="311"/>
    </location>
</feature>
<protein>
    <submittedName>
        <fullName evidence="13">TonB-dependent receptor plug</fullName>
    </submittedName>
</protein>
<dbReference type="Gene3D" id="2.40.170.20">
    <property type="entry name" value="TonB-dependent receptor, beta-barrel domain"/>
    <property type="match status" value="1"/>
</dbReference>
<dbReference type="GO" id="GO:0009279">
    <property type="term" value="C:cell outer membrane"/>
    <property type="evidence" value="ECO:0007669"/>
    <property type="project" value="UniProtKB-SubCell"/>
</dbReference>
<dbReference type="RefSeq" id="WP_015808457.1">
    <property type="nucleotide sequence ID" value="NC_013061.1"/>
</dbReference>
<evidence type="ECO:0000256" key="7">
    <source>
        <dbReference type="ARBA" id="ARBA00023237"/>
    </source>
</evidence>
<feature type="chain" id="PRO_5002972055" evidence="10">
    <location>
        <begin position="18"/>
        <end position="1143"/>
    </location>
</feature>
<dbReference type="AlphaFoldDB" id="C6Y0D4"/>
<comment type="similarity">
    <text evidence="8 9">Belongs to the TonB-dependent receptor family.</text>
</comment>
<dbReference type="InterPro" id="IPR037066">
    <property type="entry name" value="Plug_dom_sf"/>
</dbReference>
<gene>
    <name evidence="13" type="ordered locus">Phep_2645</name>
</gene>
<dbReference type="Proteomes" id="UP000000852">
    <property type="component" value="Chromosome"/>
</dbReference>
<evidence type="ECO:0000256" key="8">
    <source>
        <dbReference type="PROSITE-ProRule" id="PRU01360"/>
    </source>
</evidence>
<dbReference type="NCBIfam" id="TIGR04056">
    <property type="entry name" value="OMP_RagA_SusC"/>
    <property type="match status" value="1"/>
</dbReference>
<dbReference type="InterPro" id="IPR008969">
    <property type="entry name" value="CarboxyPept-like_regulatory"/>
</dbReference>
<accession>C6Y0D4</accession>
<dbReference type="KEGG" id="phe:Phep_2645"/>
<evidence type="ECO:0000313" key="13">
    <source>
        <dbReference type="EMBL" id="ACU04846.1"/>
    </source>
</evidence>
<keyword evidence="6 8" id="KW-0472">Membrane</keyword>
<name>C6Y0D4_PEDHD</name>
<feature type="signal peptide" evidence="10">
    <location>
        <begin position="1"/>
        <end position="17"/>
    </location>
</feature>
<dbReference type="Gene3D" id="2.170.130.10">
    <property type="entry name" value="TonB-dependent receptor, plug domain"/>
    <property type="match status" value="1"/>
</dbReference>
<evidence type="ECO:0000259" key="12">
    <source>
        <dbReference type="Pfam" id="PF07715"/>
    </source>
</evidence>
<evidence type="ECO:0000313" key="14">
    <source>
        <dbReference type="Proteomes" id="UP000000852"/>
    </source>
</evidence>
<dbReference type="Pfam" id="PF13715">
    <property type="entry name" value="CarbopepD_reg_2"/>
    <property type="match status" value="1"/>
</dbReference>
<dbReference type="InterPro" id="IPR023996">
    <property type="entry name" value="TonB-dep_OMP_SusC/RagA"/>
</dbReference>
<dbReference type="InterPro" id="IPR000531">
    <property type="entry name" value="Beta-barrel_TonB"/>
</dbReference>
<keyword evidence="2 8" id="KW-0813">Transport</keyword>
<dbReference type="eggNOG" id="COG1629">
    <property type="taxonomic scope" value="Bacteria"/>
</dbReference>
<evidence type="ECO:0000256" key="3">
    <source>
        <dbReference type="ARBA" id="ARBA00022452"/>
    </source>
</evidence>
<feature type="domain" description="TonB-dependent receptor-like beta-barrel" evidence="11">
    <location>
        <begin position="552"/>
        <end position="932"/>
    </location>
</feature>
<keyword evidence="7 8" id="KW-0998">Cell outer membrane</keyword>
<keyword evidence="14" id="KW-1185">Reference proteome</keyword>
<dbReference type="PROSITE" id="PS52016">
    <property type="entry name" value="TONB_DEPENDENT_REC_3"/>
    <property type="match status" value="1"/>
</dbReference>
<evidence type="ECO:0000256" key="9">
    <source>
        <dbReference type="RuleBase" id="RU003357"/>
    </source>
</evidence>
<dbReference type="SUPFAM" id="SSF49464">
    <property type="entry name" value="Carboxypeptidase regulatory domain-like"/>
    <property type="match status" value="1"/>
</dbReference>
<dbReference type="HOGENOM" id="CLU_004317_1_1_10"/>
<evidence type="ECO:0000256" key="6">
    <source>
        <dbReference type="ARBA" id="ARBA00023136"/>
    </source>
</evidence>
<evidence type="ECO:0000259" key="11">
    <source>
        <dbReference type="Pfam" id="PF00593"/>
    </source>
</evidence>
<dbReference type="SUPFAM" id="SSF56935">
    <property type="entry name" value="Porins"/>
    <property type="match status" value="1"/>
</dbReference>
<keyword evidence="10" id="KW-0732">Signal</keyword>
<dbReference type="NCBIfam" id="TIGR04057">
    <property type="entry name" value="SusC_RagA_signa"/>
    <property type="match status" value="1"/>
</dbReference>
<evidence type="ECO:0000256" key="2">
    <source>
        <dbReference type="ARBA" id="ARBA00022448"/>
    </source>
</evidence>
<keyword evidence="3 8" id="KW-1134">Transmembrane beta strand</keyword>
<dbReference type="InterPro" id="IPR039426">
    <property type="entry name" value="TonB-dep_rcpt-like"/>
</dbReference>
<evidence type="ECO:0000256" key="1">
    <source>
        <dbReference type="ARBA" id="ARBA00004571"/>
    </source>
</evidence>
<dbReference type="STRING" id="485917.Phep_2645"/>
<evidence type="ECO:0000256" key="10">
    <source>
        <dbReference type="SAM" id="SignalP"/>
    </source>
</evidence>
<dbReference type="Gene3D" id="2.60.40.1120">
    <property type="entry name" value="Carboxypeptidase-like, regulatory domain"/>
    <property type="match status" value="1"/>
</dbReference>